<dbReference type="GO" id="GO:0060397">
    <property type="term" value="P:growth hormone receptor signaling pathway via JAK-STAT"/>
    <property type="evidence" value="ECO:0007669"/>
    <property type="project" value="TreeGrafter"/>
</dbReference>
<evidence type="ECO:0000256" key="7">
    <source>
        <dbReference type="ARBA" id="ARBA00022840"/>
    </source>
</evidence>
<dbReference type="PRINTS" id="PR00109">
    <property type="entry name" value="TYRKINASE"/>
</dbReference>
<dbReference type="AlphaFoldDB" id="A0AAW1BZT6"/>
<keyword evidence="3" id="KW-0808">Transferase</keyword>
<keyword evidence="4" id="KW-0677">Repeat</keyword>
<dbReference type="Gene3D" id="1.10.510.10">
    <property type="entry name" value="Transferase(Phosphotransferase) domain 1"/>
    <property type="match status" value="1"/>
</dbReference>
<evidence type="ECO:0000313" key="13">
    <source>
        <dbReference type="EMBL" id="KAK9407679.1"/>
    </source>
</evidence>
<dbReference type="GO" id="GO:0005829">
    <property type="term" value="C:cytosol"/>
    <property type="evidence" value="ECO:0007669"/>
    <property type="project" value="TreeGrafter"/>
</dbReference>
<protein>
    <recommendedName>
        <fullName evidence="1">non-specific protein-tyrosine kinase</fullName>
        <ecNumber evidence="1">2.7.10.2</ecNumber>
    </recommendedName>
</protein>
<keyword evidence="14" id="KW-1185">Reference proteome</keyword>
<dbReference type="PROSITE" id="PS00109">
    <property type="entry name" value="PROTEIN_KINASE_TYR"/>
    <property type="match status" value="1"/>
</dbReference>
<dbReference type="GO" id="GO:0030154">
    <property type="term" value="P:cell differentiation"/>
    <property type="evidence" value="ECO:0007669"/>
    <property type="project" value="TreeGrafter"/>
</dbReference>
<comment type="catalytic activity">
    <reaction evidence="10">
        <text>L-tyrosyl-[protein] + ATP = O-phospho-L-tyrosyl-[protein] + ADP + H(+)</text>
        <dbReference type="Rhea" id="RHEA:10596"/>
        <dbReference type="Rhea" id="RHEA-COMP:10136"/>
        <dbReference type="Rhea" id="RHEA-COMP:20101"/>
        <dbReference type="ChEBI" id="CHEBI:15378"/>
        <dbReference type="ChEBI" id="CHEBI:30616"/>
        <dbReference type="ChEBI" id="CHEBI:46858"/>
        <dbReference type="ChEBI" id="CHEBI:61978"/>
        <dbReference type="ChEBI" id="CHEBI:456216"/>
        <dbReference type="EC" id="2.7.10.2"/>
    </reaction>
</comment>
<dbReference type="InterPro" id="IPR051286">
    <property type="entry name" value="JAK"/>
</dbReference>
<organism evidence="13 14">
    <name type="scientific">Crotalus adamanteus</name>
    <name type="common">Eastern diamondback rattlesnake</name>
    <dbReference type="NCBI Taxonomy" id="8729"/>
    <lineage>
        <taxon>Eukaryota</taxon>
        <taxon>Metazoa</taxon>
        <taxon>Chordata</taxon>
        <taxon>Craniata</taxon>
        <taxon>Vertebrata</taxon>
        <taxon>Euteleostomi</taxon>
        <taxon>Lepidosauria</taxon>
        <taxon>Squamata</taxon>
        <taxon>Bifurcata</taxon>
        <taxon>Unidentata</taxon>
        <taxon>Episquamata</taxon>
        <taxon>Toxicofera</taxon>
        <taxon>Serpentes</taxon>
        <taxon>Colubroidea</taxon>
        <taxon>Viperidae</taxon>
        <taxon>Crotalinae</taxon>
        <taxon>Crotalus</taxon>
    </lineage>
</organism>
<keyword evidence="2" id="KW-0597">Phosphoprotein</keyword>
<evidence type="ECO:0000259" key="12">
    <source>
        <dbReference type="PROSITE" id="PS50011"/>
    </source>
</evidence>
<dbReference type="InterPro" id="IPR008266">
    <property type="entry name" value="Tyr_kinase_AS"/>
</dbReference>
<dbReference type="EMBL" id="JAOTOJ010000002">
    <property type="protein sequence ID" value="KAK9407679.1"/>
    <property type="molecule type" value="Genomic_DNA"/>
</dbReference>
<gene>
    <name evidence="13" type="ORF">NXF25_006453</name>
</gene>
<evidence type="ECO:0000313" key="14">
    <source>
        <dbReference type="Proteomes" id="UP001474421"/>
    </source>
</evidence>
<evidence type="ECO:0000256" key="8">
    <source>
        <dbReference type="ARBA" id="ARBA00022999"/>
    </source>
</evidence>
<dbReference type="InterPro" id="IPR011009">
    <property type="entry name" value="Kinase-like_dom_sf"/>
</dbReference>
<feature type="compositionally biased region" description="Basic and acidic residues" evidence="11">
    <location>
        <begin position="35"/>
        <end position="48"/>
    </location>
</feature>
<dbReference type="FunFam" id="1.10.510.10:FF:000114">
    <property type="entry name" value="Tyrosine-protein kinase JAK2"/>
    <property type="match status" value="1"/>
</dbReference>
<evidence type="ECO:0000256" key="2">
    <source>
        <dbReference type="ARBA" id="ARBA00022553"/>
    </source>
</evidence>
<dbReference type="Gene3D" id="3.30.200.20">
    <property type="entry name" value="Phosphorylase Kinase, domain 1"/>
    <property type="match status" value="1"/>
</dbReference>
<accession>A0AAW1BZT6</accession>
<keyword evidence="7" id="KW-0067">ATP-binding</keyword>
<dbReference type="Proteomes" id="UP001474421">
    <property type="component" value="Unassembled WGS sequence"/>
</dbReference>
<dbReference type="GO" id="GO:0019221">
    <property type="term" value="P:cytokine-mediated signaling pathway"/>
    <property type="evidence" value="ECO:0007669"/>
    <property type="project" value="TreeGrafter"/>
</dbReference>
<dbReference type="InterPro" id="IPR000719">
    <property type="entry name" value="Prot_kinase_dom"/>
</dbReference>
<evidence type="ECO:0000256" key="1">
    <source>
        <dbReference type="ARBA" id="ARBA00011903"/>
    </source>
</evidence>
<feature type="domain" description="Protein kinase" evidence="12">
    <location>
        <begin position="80"/>
        <end position="359"/>
    </location>
</feature>
<dbReference type="GO" id="GO:0005524">
    <property type="term" value="F:ATP binding"/>
    <property type="evidence" value="ECO:0007669"/>
    <property type="project" value="UniProtKB-KW"/>
</dbReference>
<dbReference type="PANTHER" id="PTHR45807:SF6">
    <property type="entry name" value="NON-RECEPTOR TYROSINE-PROTEIN KINASE TYK2"/>
    <property type="match status" value="1"/>
</dbReference>
<keyword evidence="8" id="KW-0727">SH2 domain</keyword>
<dbReference type="EC" id="2.7.10.2" evidence="1"/>
<feature type="compositionally biased region" description="Low complexity" evidence="11">
    <location>
        <begin position="1"/>
        <end position="12"/>
    </location>
</feature>
<dbReference type="InterPro" id="IPR001245">
    <property type="entry name" value="Ser-Thr/Tyr_kinase_cat_dom"/>
</dbReference>
<dbReference type="GO" id="GO:0005131">
    <property type="term" value="F:growth hormone receptor binding"/>
    <property type="evidence" value="ECO:0007669"/>
    <property type="project" value="TreeGrafter"/>
</dbReference>
<dbReference type="GO" id="GO:0004715">
    <property type="term" value="F:non-membrane spanning protein tyrosine kinase activity"/>
    <property type="evidence" value="ECO:0007669"/>
    <property type="project" value="UniProtKB-EC"/>
</dbReference>
<reference evidence="13 14" key="1">
    <citation type="journal article" date="2024" name="Proc. Natl. Acad. Sci. U.S.A.">
        <title>The genetic regulatory architecture and epigenomic basis for age-related changes in rattlesnake venom.</title>
        <authorList>
            <person name="Hogan M.P."/>
            <person name="Holding M.L."/>
            <person name="Nystrom G.S."/>
            <person name="Colston T.J."/>
            <person name="Bartlett D.A."/>
            <person name="Mason A.J."/>
            <person name="Ellsworth S.A."/>
            <person name="Rautsaw R.M."/>
            <person name="Lawrence K.C."/>
            <person name="Strickland J.L."/>
            <person name="He B."/>
            <person name="Fraser P."/>
            <person name="Margres M.J."/>
            <person name="Gilbert D.M."/>
            <person name="Gibbs H.L."/>
            <person name="Parkinson C.L."/>
            <person name="Rokyta D.R."/>
        </authorList>
    </citation>
    <scope>NUCLEOTIDE SEQUENCE [LARGE SCALE GENOMIC DNA]</scope>
    <source>
        <strain evidence="13">DRR0105</strain>
    </source>
</reference>
<sequence>MARPPQRGRAAPPVVPPLGTPSTNTSTPGCTGPARPEEARREGKKPDDTDPQNGARERDAAPLRQVLLPLVTWRVSWLRGCGGEGGGEGHFGKVSLYCYDPANDGTGEMVAVKSLKSGCSQQLLTSWKKEIEILKTLYHENIVKYKGCCSEQGEKIVQLIMEYVPLGSLRDYLPKHNVSLAHILLFAQQICEGMAYLHSLHYIHRDLAARNVLLENENIVKIGDFGLAKAIPEGHEYYRVCEDGDSPVFWYAVECLKECKFYYASDVWSFGVTLYELLTRCDSSQSPPARFIEMIGMTQGQMTVLRLIELLDRGERLPSPKDCPCEIYRLMKNCWEFEASFRPAFTNLVPILKAFHEKYKTQAPSVFNVC</sequence>
<proteinExistence type="predicted"/>
<evidence type="ECO:0000256" key="6">
    <source>
        <dbReference type="ARBA" id="ARBA00022777"/>
    </source>
</evidence>
<name>A0AAW1BZT6_CROAD</name>
<evidence type="ECO:0000256" key="3">
    <source>
        <dbReference type="ARBA" id="ARBA00022679"/>
    </source>
</evidence>
<comment type="caution">
    <text evidence="13">The sequence shown here is derived from an EMBL/GenBank/DDBJ whole genome shotgun (WGS) entry which is preliminary data.</text>
</comment>
<dbReference type="SMART" id="SM00219">
    <property type="entry name" value="TyrKc"/>
    <property type="match status" value="1"/>
</dbReference>
<dbReference type="PROSITE" id="PS50011">
    <property type="entry name" value="PROTEIN_KINASE_DOM"/>
    <property type="match status" value="1"/>
</dbReference>
<dbReference type="Pfam" id="PF07714">
    <property type="entry name" value="PK_Tyr_Ser-Thr"/>
    <property type="match status" value="1"/>
</dbReference>
<feature type="region of interest" description="Disordered" evidence="11">
    <location>
        <begin position="1"/>
        <end position="61"/>
    </location>
</feature>
<dbReference type="SUPFAM" id="SSF56112">
    <property type="entry name" value="Protein kinase-like (PK-like)"/>
    <property type="match status" value="1"/>
</dbReference>
<evidence type="ECO:0000256" key="11">
    <source>
        <dbReference type="SAM" id="MobiDB-lite"/>
    </source>
</evidence>
<evidence type="ECO:0000256" key="4">
    <source>
        <dbReference type="ARBA" id="ARBA00022737"/>
    </source>
</evidence>
<feature type="compositionally biased region" description="Polar residues" evidence="11">
    <location>
        <begin position="20"/>
        <end position="29"/>
    </location>
</feature>
<keyword evidence="9" id="KW-0829">Tyrosine-protein kinase</keyword>
<dbReference type="InterPro" id="IPR020635">
    <property type="entry name" value="Tyr_kinase_cat_dom"/>
</dbReference>
<dbReference type="GO" id="GO:0035556">
    <property type="term" value="P:intracellular signal transduction"/>
    <property type="evidence" value="ECO:0007669"/>
    <property type="project" value="TreeGrafter"/>
</dbReference>
<keyword evidence="6 13" id="KW-0418">Kinase</keyword>
<dbReference type="PANTHER" id="PTHR45807">
    <property type="entry name" value="TYROSINE-PROTEIN KINASE HOPSCOTCH"/>
    <property type="match status" value="1"/>
</dbReference>
<evidence type="ECO:0000256" key="9">
    <source>
        <dbReference type="ARBA" id="ARBA00023137"/>
    </source>
</evidence>
<evidence type="ECO:0000256" key="5">
    <source>
        <dbReference type="ARBA" id="ARBA00022741"/>
    </source>
</evidence>
<keyword evidence="5" id="KW-0547">Nucleotide-binding</keyword>
<evidence type="ECO:0000256" key="10">
    <source>
        <dbReference type="ARBA" id="ARBA00051245"/>
    </source>
</evidence>